<dbReference type="AlphaFoldDB" id="A0AAV7QL28"/>
<protein>
    <submittedName>
        <fullName evidence="1">Uncharacterized protein</fullName>
    </submittedName>
</protein>
<name>A0AAV7QL28_PLEWA</name>
<reference evidence="1" key="1">
    <citation type="journal article" date="2022" name="bioRxiv">
        <title>Sequencing and chromosome-scale assembly of the giantPleurodeles waltlgenome.</title>
        <authorList>
            <person name="Brown T."/>
            <person name="Elewa A."/>
            <person name="Iarovenko S."/>
            <person name="Subramanian E."/>
            <person name="Araus A.J."/>
            <person name="Petzold A."/>
            <person name="Susuki M."/>
            <person name="Suzuki K.-i.T."/>
            <person name="Hayashi T."/>
            <person name="Toyoda A."/>
            <person name="Oliveira C."/>
            <person name="Osipova E."/>
            <person name="Leigh N.D."/>
            <person name="Simon A."/>
            <person name="Yun M.H."/>
        </authorList>
    </citation>
    <scope>NUCLEOTIDE SEQUENCE</scope>
    <source>
        <strain evidence="1">20211129_DDA</strain>
        <tissue evidence="1">Liver</tissue>
    </source>
</reference>
<proteinExistence type="predicted"/>
<dbReference type="Proteomes" id="UP001066276">
    <property type="component" value="Chromosome 6"/>
</dbReference>
<evidence type="ECO:0000313" key="1">
    <source>
        <dbReference type="EMBL" id="KAJ1141149.1"/>
    </source>
</evidence>
<comment type="caution">
    <text evidence="1">The sequence shown here is derived from an EMBL/GenBank/DDBJ whole genome shotgun (WGS) entry which is preliminary data.</text>
</comment>
<sequence length="73" mass="8354">MKIKWQISNQLSDALPSASHRLPCCKEAAPKTGEVVGGSWSLELSYSEQRLPGLQREEMRTSMTPPHWSWTRR</sequence>
<gene>
    <name evidence="1" type="ORF">NDU88_007484</name>
</gene>
<keyword evidence="2" id="KW-1185">Reference proteome</keyword>
<accession>A0AAV7QL28</accession>
<evidence type="ECO:0000313" key="2">
    <source>
        <dbReference type="Proteomes" id="UP001066276"/>
    </source>
</evidence>
<organism evidence="1 2">
    <name type="scientific">Pleurodeles waltl</name>
    <name type="common">Iberian ribbed newt</name>
    <dbReference type="NCBI Taxonomy" id="8319"/>
    <lineage>
        <taxon>Eukaryota</taxon>
        <taxon>Metazoa</taxon>
        <taxon>Chordata</taxon>
        <taxon>Craniata</taxon>
        <taxon>Vertebrata</taxon>
        <taxon>Euteleostomi</taxon>
        <taxon>Amphibia</taxon>
        <taxon>Batrachia</taxon>
        <taxon>Caudata</taxon>
        <taxon>Salamandroidea</taxon>
        <taxon>Salamandridae</taxon>
        <taxon>Pleurodelinae</taxon>
        <taxon>Pleurodeles</taxon>
    </lineage>
</organism>
<dbReference type="EMBL" id="JANPWB010000010">
    <property type="protein sequence ID" value="KAJ1141149.1"/>
    <property type="molecule type" value="Genomic_DNA"/>
</dbReference>